<organism evidence="3 4">
    <name type="scientific">Anopheles culicifacies</name>
    <dbReference type="NCBI Taxonomy" id="139723"/>
    <lineage>
        <taxon>Eukaryota</taxon>
        <taxon>Metazoa</taxon>
        <taxon>Ecdysozoa</taxon>
        <taxon>Arthropoda</taxon>
        <taxon>Hexapoda</taxon>
        <taxon>Insecta</taxon>
        <taxon>Pterygota</taxon>
        <taxon>Neoptera</taxon>
        <taxon>Endopterygota</taxon>
        <taxon>Diptera</taxon>
        <taxon>Nematocera</taxon>
        <taxon>Culicoidea</taxon>
        <taxon>Culicidae</taxon>
        <taxon>Anophelinae</taxon>
        <taxon>Anopheles</taxon>
        <taxon>culicifacies species complex</taxon>
    </lineage>
</organism>
<evidence type="ECO:0000259" key="2">
    <source>
        <dbReference type="Pfam" id="PF06468"/>
    </source>
</evidence>
<dbReference type="STRING" id="139723.A0A182MH09"/>
<evidence type="ECO:0000313" key="4">
    <source>
        <dbReference type="Proteomes" id="UP000075883"/>
    </source>
</evidence>
<dbReference type="InterPro" id="IPR038678">
    <property type="entry name" value="Spondin_N_sf"/>
</dbReference>
<feature type="compositionally biased region" description="Polar residues" evidence="1">
    <location>
        <begin position="419"/>
        <end position="433"/>
    </location>
</feature>
<dbReference type="InterPro" id="IPR009465">
    <property type="entry name" value="Spondin_N"/>
</dbReference>
<feature type="domain" description="Spondin" evidence="2">
    <location>
        <begin position="141"/>
        <end position="185"/>
    </location>
</feature>
<keyword evidence="4" id="KW-1185">Reference proteome</keyword>
<name>A0A182MH09_9DIPT</name>
<proteinExistence type="predicted"/>
<reference evidence="3" key="2">
    <citation type="submission" date="2020-05" db="UniProtKB">
        <authorList>
            <consortium name="EnsemblMetazoa"/>
        </authorList>
    </citation>
    <scope>IDENTIFICATION</scope>
    <source>
        <strain evidence="3">A-37</strain>
    </source>
</reference>
<dbReference type="PANTHER" id="PTHR47771:SF12">
    <property type="entry name" value="HL02234P-RELATED"/>
    <property type="match status" value="1"/>
</dbReference>
<evidence type="ECO:0000256" key="1">
    <source>
        <dbReference type="SAM" id="MobiDB-lite"/>
    </source>
</evidence>
<dbReference type="VEuPathDB" id="VectorBase:ACUA018084"/>
<dbReference type="Gene3D" id="2.60.40.2130">
    <property type="entry name" value="F-spondin domain"/>
    <property type="match status" value="1"/>
</dbReference>
<accession>A0A182MH09</accession>
<dbReference type="EnsemblMetazoa" id="ACUA018084-RA">
    <property type="protein sequence ID" value="ACUA018084-PA"/>
    <property type="gene ID" value="ACUA018084"/>
</dbReference>
<evidence type="ECO:0000313" key="3">
    <source>
        <dbReference type="EnsemblMetazoa" id="ACUA018084-PA"/>
    </source>
</evidence>
<feature type="region of interest" description="Disordered" evidence="1">
    <location>
        <begin position="1"/>
        <end position="33"/>
    </location>
</feature>
<sequence length="1046" mass="117750">MLRNVEHQGSSRCDVKTVEEDSDSMGAKRYSLRRKAYKREVKKKVFRIAGRTSTHSSDESDGQDSSATPEQSAHPEQVESKRGVFRSQTHNDSFQLFQLKNPASMPLATFAETGQASPLEESLALQQDLLFDEFRLPKIRTSSGLTFTSPKWPTNPRGLVEQITARYPLHFASSFFYPEIKHLPPIAHVMFTKIKEYSNHNNVHKKVKKLKHKQRTKLLKRFNHQSSSAVAAVLNNAGNEILSDKDCRLNSIVKVFQPGIHPHGVVRYHHLISNSPNSNYFVYYTDNIADHQGSQYVQGYSIQNNDVMSGPIAYSSNSVPIQLVTLVQPSIGKQEILNVSDNTYVDDSGIKKLVSSTQNLVSNEDVVDINNAQEGVVEPAQNVSEQYTKPADSVPSESQHTDKNESFDQPIIVSDSDGAESSNNPSRQLNNNRSHGKQINVEILGESEDHNNGQYLKETTILASKPAEPCDENNKEEGILITKQEVTTINPVTVTRLRGSTAARLSQRYKGTPTTETSNVLVSTTPKNSPTVVTVAPKPVSSRYLAPIQVGLRLSNADKSHSVEDCHDGGEKLKEQTVVEVQKSVNIKNILINQETPAHQFGSRTKIINQPVYVEKPIERIVKQPVFIEKPVDRIVKQPVYVEKQVQQIVKQPVYIEKPVPVPVDRIVEKPVYHTRYVDRPVPVQHQIHVPVEKIVEKTVPVEKIVTQTVKVPYPVTHVIDRPVPVEKIVEKPVTVEVSRYIDRPYPVEKIVDRPVPVEVPVEKIVEKIVDRPVEVERVIEKHVQVPVPVAVEKVVEKIVDRPVPYPVEKIIDRPYPVEKIVEKIVDRPYPVQIPVQVPVHYPVEVPVGIPIPYPVEKYITLPIHEPKPTHSIIKTVHHEHFDIGEFLAQKKKHFVDHFFPKSHHPSKVSLESPTKYVIQPNFRYPKNDLHYGASASIPVIVDGNHLNVQTHFLHETPNPVMGVVLNGEAYAGNFGYIHHEPVVKDDYVGPTPLLDDHWAAKSDVKFRRSPSYGKSLRIEYGGFKPPLVPSVEIDEHGVPLSKTNN</sequence>
<dbReference type="AlphaFoldDB" id="A0A182MH09"/>
<reference evidence="4" key="1">
    <citation type="submission" date="2013-09" db="EMBL/GenBank/DDBJ databases">
        <title>The Genome Sequence of Anopheles culicifacies species A.</title>
        <authorList>
            <consortium name="The Broad Institute Genomics Platform"/>
            <person name="Neafsey D.E."/>
            <person name="Besansky N."/>
            <person name="Howell P."/>
            <person name="Walton C."/>
            <person name="Young S.K."/>
            <person name="Zeng Q."/>
            <person name="Gargeya S."/>
            <person name="Fitzgerald M."/>
            <person name="Haas B."/>
            <person name="Abouelleil A."/>
            <person name="Allen A.W."/>
            <person name="Alvarado L."/>
            <person name="Arachchi H.M."/>
            <person name="Berlin A.M."/>
            <person name="Chapman S.B."/>
            <person name="Gainer-Dewar J."/>
            <person name="Goldberg J."/>
            <person name="Griggs A."/>
            <person name="Gujja S."/>
            <person name="Hansen M."/>
            <person name="Howarth C."/>
            <person name="Imamovic A."/>
            <person name="Ireland A."/>
            <person name="Larimer J."/>
            <person name="McCowan C."/>
            <person name="Murphy C."/>
            <person name="Pearson M."/>
            <person name="Poon T.W."/>
            <person name="Priest M."/>
            <person name="Roberts A."/>
            <person name="Saif S."/>
            <person name="Shea T."/>
            <person name="Sisk P."/>
            <person name="Sykes S."/>
            <person name="Wortman J."/>
            <person name="Nusbaum C."/>
            <person name="Birren B."/>
        </authorList>
    </citation>
    <scope>NUCLEOTIDE SEQUENCE [LARGE SCALE GENOMIC DNA]</scope>
    <source>
        <strain evidence="4">A-37</strain>
    </source>
</reference>
<feature type="region of interest" description="Disordered" evidence="1">
    <location>
        <begin position="378"/>
        <end position="435"/>
    </location>
</feature>
<dbReference type="PANTHER" id="PTHR47771">
    <property type="entry name" value="LD27203P-RELATED"/>
    <property type="match status" value="1"/>
</dbReference>
<dbReference type="EMBL" id="AXCM01001234">
    <property type="status" value="NOT_ANNOTATED_CDS"/>
    <property type="molecule type" value="Genomic_DNA"/>
</dbReference>
<dbReference type="Proteomes" id="UP000075883">
    <property type="component" value="Unassembled WGS sequence"/>
</dbReference>
<dbReference type="Pfam" id="PF06468">
    <property type="entry name" value="Spond_N"/>
    <property type="match status" value="1"/>
</dbReference>
<protein>
    <recommendedName>
        <fullName evidence="2">Spondin domain-containing protein</fullName>
    </recommendedName>
</protein>
<feature type="region of interest" description="Disordered" evidence="1">
    <location>
        <begin position="48"/>
        <end position="84"/>
    </location>
</feature>